<proteinExistence type="inferred from homology"/>
<protein>
    <recommendedName>
        <fullName evidence="3">Sulfotransferase domain-containing protein</fullName>
    </recommendedName>
</protein>
<dbReference type="AlphaFoldDB" id="A0A382B6F3"/>
<gene>
    <name evidence="2" type="ORF">METZ01_LOCUS162220</name>
</gene>
<evidence type="ECO:0008006" key="3">
    <source>
        <dbReference type="Google" id="ProtNLM"/>
    </source>
</evidence>
<dbReference type="PANTHER" id="PTHR42743:SF11">
    <property type="entry name" value="AMINODEOXYCHORISMATE LYASE"/>
    <property type="match status" value="1"/>
</dbReference>
<dbReference type="GO" id="GO:0019752">
    <property type="term" value="P:carboxylic acid metabolic process"/>
    <property type="evidence" value="ECO:0007669"/>
    <property type="project" value="TreeGrafter"/>
</dbReference>
<organism evidence="2">
    <name type="scientific">marine metagenome</name>
    <dbReference type="NCBI Taxonomy" id="408172"/>
    <lineage>
        <taxon>unclassified sequences</taxon>
        <taxon>metagenomes</taxon>
        <taxon>ecological metagenomes</taxon>
    </lineage>
</organism>
<evidence type="ECO:0000256" key="1">
    <source>
        <dbReference type="ARBA" id="ARBA00009320"/>
    </source>
</evidence>
<dbReference type="Pfam" id="PF19798">
    <property type="entry name" value="Sulfotransfer_5"/>
    <property type="match status" value="1"/>
</dbReference>
<dbReference type="SUPFAM" id="SSF52540">
    <property type="entry name" value="P-loop containing nucleoside triphosphate hydrolases"/>
    <property type="match status" value="1"/>
</dbReference>
<dbReference type="EMBL" id="UINC01028418">
    <property type="protein sequence ID" value="SVB09366.1"/>
    <property type="molecule type" value="Genomic_DNA"/>
</dbReference>
<accession>A0A382B6F3</accession>
<evidence type="ECO:0000313" key="2">
    <source>
        <dbReference type="EMBL" id="SVB09366.1"/>
    </source>
</evidence>
<sequence length="242" mass="27766">MDQVRIAMWSGPRNISTTMMRSFSSRSDTFVSDEPFYACYLQRTGLQHPGREEILRSCKRDYHSIINDITSQIPAGKKVWYQKHMAHHLEPGDSLDWTQGLMNCLLIRTPAEVISSFSKKNELNDESELGYLQQIQLYRHHNNELPVVDAQDILQDPKGILSNLCSKCGIPFEKGMLSWAVGPHAADGIWGKYWYDQLWSTTGFKPYVQKEVTVPSALSAMVDRCMPLYEELYQARITANKK</sequence>
<dbReference type="Gene3D" id="3.40.50.300">
    <property type="entry name" value="P-loop containing nucleotide triphosphate hydrolases"/>
    <property type="match status" value="1"/>
</dbReference>
<dbReference type="PANTHER" id="PTHR42743">
    <property type="entry name" value="AMINO-ACID AMINOTRANSFERASE"/>
    <property type="match status" value="1"/>
</dbReference>
<dbReference type="InterPro" id="IPR050571">
    <property type="entry name" value="Class-IV_PLP-Dep_Aminotrnsfr"/>
</dbReference>
<name>A0A382B6F3_9ZZZZ</name>
<dbReference type="InterPro" id="IPR027417">
    <property type="entry name" value="P-loop_NTPase"/>
</dbReference>
<comment type="similarity">
    <text evidence="1">Belongs to the class-IV pyridoxal-phosphate-dependent aminotransferase family.</text>
</comment>
<reference evidence="2" key="1">
    <citation type="submission" date="2018-05" db="EMBL/GenBank/DDBJ databases">
        <authorList>
            <person name="Lanie J.A."/>
            <person name="Ng W.-L."/>
            <person name="Kazmierczak K.M."/>
            <person name="Andrzejewski T.M."/>
            <person name="Davidsen T.M."/>
            <person name="Wayne K.J."/>
            <person name="Tettelin H."/>
            <person name="Glass J.I."/>
            <person name="Rusch D."/>
            <person name="Podicherti R."/>
            <person name="Tsui H.-C.T."/>
            <person name="Winkler M.E."/>
        </authorList>
    </citation>
    <scope>NUCLEOTIDE SEQUENCE</scope>
</reference>